<dbReference type="EMBL" id="DUZY01000002">
    <property type="protein sequence ID" value="DAD29315.1"/>
    <property type="molecule type" value="Genomic_DNA"/>
</dbReference>
<organism evidence="3 4">
    <name type="scientific">Nelumbo nucifera</name>
    <name type="common">Sacred lotus</name>
    <dbReference type="NCBI Taxonomy" id="4432"/>
    <lineage>
        <taxon>Eukaryota</taxon>
        <taxon>Viridiplantae</taxon>
        <taxon>Streptophyta</taxon>
        <taxon>Embryophyta</taxon>
        <taxon>Tracheophyta</taxon>
        <taxon>Spermatophyta</taxon>
        <taxon>Magnoliopsida</taxon>
        <taxon>Proteales</taxon>
        <taxon>Nelumbonaceae</taxon>
        <taxon>Nelumbo</taxon>
    </lineage>
</organism>
<dbReference type="PANTHER" id="PTHR46265:SF2">
    <property type="entry name" value="RHO GTPASE-ACTIVATING PROTEIN 7"/>
    <property type="match status" value="1"/>
</dbReference>
<keyword evidence="1" id="KW-0175">Coiled coil</keyword>
<evidence type="ECO:0000313" key="4">
    <source>
        <dbReference type="Proteomes" id="UP000607653"/>
    </source>
</evidence>
<feature type="domain" description="Ternary complex factor MIP1 leucine-zipper" evidence="2">
    <location>
        <begin position="1"/>
        <end position="36"/>
    </location>
</feature>
<sequence>MDSKTRAELEEIALAEADVARLKQKVAELHLQLNQQCQHHYGSLSDACDCYQHIQNLHPQQKFLQQDFDTTLAVCNHERKQRSEESSSGGDWRTIEGQVLPSPSGSWQFSRKQCMNPTSLSDLSTEASTSINIDELCRIDSCILPSSRTAEGMEYLRQPSVASSALVELTTRLDFFKERHSQLMEQLHNLDLGYGATSPPGLLYKPSSPSWN</sequence>
<feature type="coiled-coil region" evidence="1">
    <location>
        <begin position="5"/>
        <end position="32"/>
    </location>
</feature>
<protein>
    <recommendedName>
        <fullName evidence="2">Ternary complex factor MIP1 leucine-zipper domain-containing protein</fullName>
    </recommendedName>
</protein>
<dbReference type="Proteomes" id="UP000607653">
    <property type="component" value="Unassembled WGS sequence"/>
</dbReference>
<reference evidence="3 4" key="1">
    <citation type="journal article" date="2020" name="Mol. Biol. Evol.">
        <title>Distinct Expression and Methylation Patterns for Genes with Different Fates following a Single Whole-Genome Duplication in Flowering Plants.</title>
        <authorList>
            <person name="Shi T."/>
            <person name="Rahmani R.S."/>
            <person name="Gugger P.F."/>
            <person name="Wang M."/>
            <person name="Li H."/>
            <person name="Zhang Y."/>
            <person name="Li Z."/>
            <person name="Wang Q."/>
            <person name="Van de Peer Y."/>
            <person name="Marchal K."/>
            <person name="Chen J."/>
        </authorList>
    </citation>
    <scope>NUCLEOTIDE SEQUENCE [LARGE SCALE GENOMIC DNA]</scope>
    <source>
        <tissue evidence="3">Leaf</tissue>
    </source>
</reference>
<name>A0A822YEC2_NELNU</name>
<dbReference type="InterPro" id="IPR052799">
    <property type="entry name" value="Rho_GAP_Regulators"/>
</dbReference>
<comment type="caution">
    <text evidence="3">The sequence shown here is derived from an EMBL/GenBank/DDBJ whole genome shotgun (WGS) entry which is preliminary data.</text>
</comment>
<proteinExistence type="predicted"/>
<dbReference type="PANTHER" id="PTHR46265">
    <property type="entry name" value="RHO GTPASE-ACTIVATING PROTEIN 7"/>
    <property type="match status" value="1"/>
</dbReference>
<dbReference type="AlphaFoldDB" id="A0A822YEC2"/>
<gene>
    <name evidence="3" type="ORF">HUJ06_030783</name>
</gene>
<accession>A0A822YEC2</accession>
<dbReference type="Pfam" id="PF14389">
    <property type="entry name" value="Lzipper-MIP1"/>
    <property type="match status" value="1"/>
</dbReference>
<evidence type="ECO:0000259" key="2">
    <source>
        <dbReference type="Pfam" id="PF14389"/>
    </source>
</evidence>
<evidence type="ECO:0000256" key="1">
    <source>
        <dbReference type="SAM" id="Coils"/>
    </source>
</evidence>
<dbReference type="InterPro" id="IPR025757">
    <property type="entry name" value="MIP1_Leuzipper"/>
</dbReference>
<evidence type="ECO:0000313" key="3">
    <source>
        <dbReference type="EMBL" id="DAD29315.1"/>
    </source>
</evidence>
<keyword evidence="4" id="KW-1185">Reference proteome</keyword>